<evidence type="ECO:0000313" key="3">
    <source>
        <dbReference type="Proteomes" id="UP000663935"/>
    </source>
</evidence>
<dbReference type="InterPro" id="IPR036812">
    <property type="entry name" value="NAD(P)_OxRdtase_dom_sf"/>
</dbReference>
<protein>
    <submittedName>
        <fullName evidence="2">Aldo/keto reductase</fullName>
    </submittedName>
</protein>
<feature type="domain" description="NADP-dependent oxidoreductase" evidence="1">
    <location>
        <begin position="3"/>
        <end position="297"/>
    </location>
</feature>
<dbReference type="SUPFAM" id="SSF51430">
    <property type="entry name" value="NAD(P)-linked oxidoreductase"/>
    <property type="match status" value="1"/>
</dbReference>
<name>A0ABX7ST69_9FLAO</name>
<sequence>MNLGLGTAALGRPQYINVRQKSYDNSNLEAFRKQSFAVLEEAYNLGIRYFDTAPGYGLAEELLLKWLQTKNDNSIEVATKWGYTYTANFDANAKVHEVKEHSLAKLNEQWQFSKQLLPYLKVYQIHSATLKTGVLKNTEVVEQLAFLKKKHSLKIGLTTTGTNQVEVIKKALDVLVDETQLFDLFQVTYNFLDQNLREISEALINQNKSIVIKEALANGRIFRNKEYPHYSKIYTVLENLAKKYNVGVDAISLKYANQTISNSIVLSGASNSKQLKENLKLNTFKLSFKEIEMLNSFKIAPKFYWTERKQLQWN</sequence>
<reference evidence="2 3" key="1">
    <citation type="submission" date="2021-03" db="EMBL/GenBank/DDBJ databases">
        <title>Complete genome of Polaribacter_sp.G4M1.</title>
        <authorList>
            <person name="Jeong S.W."/>
            <person name="Bae J.W."/>
        </authorList>
    </citation>
    <scope>NUCLEOTIDE SEQUENCE [LARGE SCALE GENOMIC DNA]</scope>
    <source>
        <strain evidence="2 3">G4M1</strain>
    </source>
</reference>
<dbReference type="Pfam" id="PF00248">
    <property type="entry name" value="Aldo_ket_red"/>
    <property type="match status" value="1"/>
</dbReference>
<evidence type="ECO:0000313" key="2">
    <source>
        <dbReference type="EMBL" id="QTD36741.1"/>
    </source>
</evidence>
<dbReference type="InterPro" id="IPR053135">
    <property type="entry name" value="AKR2_Oxidoreductase"/>
</dbReference>
<proteinExistence type="predicted"/>
<organism evidence="2 3">
    <name type="scientific">Polaribacter batillariae</name>
    <dbReference type="NCBI Taxonomy" id="2808900"/>
    <lineage>
        <taxon>Bacteria</taxon>
        <taxon>Pseudomonadati</taxon>
        <taxon>Bacteroidota</taxon>
        <taxon>Flavobacteriia</taxon>
        <taxon>Flavobacteriales</taxon>
        <taxon>Flavobacteriaceae</taxon>
    </lineage>
</organism>
<dbReference type="PANTHER" id="PTHR43312">
    <property type="entry name" value="D-THREO-ALDOSE 1-DEHYDROGENASE"/>
    <property type="match status" value="1"/>
</dbReference>
<evidence type="ECO:0000259" key="1">
    <source>
        <dbReference type="Pfam" id="PF00248"/>
    </source>
</evidence>
<dbReference type="PANTHER" id="PTHR43312:SF1">
    <property type="entry name" value="NADP-DEPENDENT OXIDOREDUCTASE DOMAIN-CONTAINING PROTEIN"/>
    <property type="match status" value="1"/>
</dbReference>
<dbReference type="EMBL" id="CP071795">
    <property type="protein sequence ID" value="QTD36741.1"/>
    <property type="molecule type" value="Genomic_DNA"/>
</dbReference>
<gene>
    <name evidence="2" type="ORF">JL193_11405</name>
</gene>
<dbReference type="InterPro" id="IPR023210">
    <property type="entry name" value="NADP_OxRdtase_dom"/>
</dbReference>
<dbReference type="Gene3D" id="3.20.20.100">
    <property type="entry name" value="NADP-dependent oxidoreductase domain"/>
    <property type="match status" value="1"/>
</dbReference>
<dbReference type="Proteomes" id="UP000663935">
    <property type="component" value="Chromosome"/>
</dbReference>
<accession>A0ABX7ST69</accession>
<dbReference type="RefSeq" id="WP_207970923.1">
    <property type="nucleotide sequence ID" value="NZ_CP071795.1"/>
</dbReference>
<keyword evidence="3" id="KW-1185">Reference proteome</keyword>